<dbReference type="InterPro" id="IPR011992">
    <property type="entry name" value="EF-hand-dom_pair"/>
</dbReference>
<evidence type="ECO:0000259" key="1">
    <source>
        <dbReference type="PROSITE" id="PS50222"/>
    </source>
</evidence>
<dbReference type="InterPro" id="IPR002048">
    <property type="entry name" value="EF_hand_dom"/>
</dbReference>
<dbReference type="EMBL" id="JBHLZU010000007">
    <property type="protein sequence ID" value="MFB9904141.1"/>
    <property type="molecule type" value="Genomic_DNA"/>
</dbReference>
<feature type="domain" description="EF-hand" evidence="1">
    <location>
        <begin position="5"/>
        <end position="40"/>
    </location>
</feature>
<dbReference type="InterPro" id="IPR018247">
    <property type="entry name" value="EF_Hand_1_Ca_BS"/>
</dbReference>
<dbReference type="Pfam" id="PF13202">
    <property type="entry name" value="EF-hand_5"/>
    <property type="match status" value="2"/>
</dbReference>
<feature type="domain" description="EF-hand" evidence="1">
    <location>
        <begin position="128"/>
        <end position="163"/>
    </location>
</feature>
<protein>
    <submittedName>
        <fullName evidence="2">EF-hand domain-containing protein</fullName>
    </submittedName>
</protein>
<comment type="caution">
    <text evidence="2">The sequence shown here is derived from an EMBL/GenBank/DDBJ whole genome shotgun (WGS) entry which is preliminary data.</text>
</comment>
<dbReference type="PROSITE" id="PS00018">
    <property type="entry name" value="EF_HAND_1"/>
    <property type="match status" value="2"/>
</dbReference>
<organism evidence="2 3">
    <name type="scientific">Allokutzneria oryzae</name>
    <dbReference type="NCBI Taxonomy" id="1378989"/>
    <lineage>
        <taxon>Bacteria</taxon>
        <taxon>Bacillati</taxon>
        <taxon>Actinomycetota</taxon>
        <taxon>Actinomycetes</taxon>
        <taxon>Pseudonocardiales</taxon>
        <taxon>Pseudonocardiaceae</taxon>
        <taxon>Allokutzneria</taxon>
    </lineage>
</organism>
<evidence type="ECO:0000313" key="3">
    <source>
        <dbReference type="Proteomes" id="UP001589693"/>
    </source>
</evidence>
<dbReference type="RefSeq" id="WP_377851303.1">
    <property type="nucleotide sequence ID" value="NZ_JBHLZU010000007.1"/>
</dbReference>
<dbReference type="PROSITE" id="PS50222">
    <property type="entry name" value="EF_HAND_2"/>
    <property type="match status" value="2"/>
</dbReference>
<accession>A0ABV5ZWN4</accession>
<proteinExistence type="predicted"/>
<gene>
    <name evidence="2" type="ORF">ACFFQA_09325</name>
</gene>
<reference evidence="2 3" key="1">
    <citation type="submission" date="2024-09" db="EMBL/GenBank/DDBJ databases">
        <authorList>
            <person name="Sun Q."/>
            <person name="Mori K."/>
        </authorList>
    </citation>
    <scope>NUCLEOTIDE SEQUENCE [LARGE SCALE GENOMIC DNA]</scope>
    <source>
        <strain evidence="2 3">TBRC 7907</strain>
    </source>
</reference>
<dbReference type="SMART" id="SM00054">
    <property type="entry name" value="EFh"/>
    <property type="match status" value="4"/>
</dbReference>
<evidence type="ECO:0000313" key="2">
    <source>
        <dbReference type="EMBL" id="MFB9904141.1"/>
    </source>
</evidence>
<sequence>MPTSLQQHRLTREFNRYDVDGDGTIDQTDIDGVVQSLCSAHRVVPGSPAWREITSRANRLWYDLIGHLDDDGDRTVSREEWVAAHDRPGFIDAVAIPLARFAFEIGDADQDGRMSLNEWMISHTVFGSNQLEALESFQSLDEDGDGYVTADEHAAAVARFYSEQ</sequence>
<keyword evidence="3" id="KW-1185">Reference proteome</keyword>
<name>A0ABV5ZWN4_9PSEU</name>
<dbReference type="SUPFAM" id="SSF47473">
    <property type="entry name" value="EF-hand"/>
    <property type="match status" value="1"/>
</dbReference>
<dbReference type="Proteomes" id="UP001589693">
    <property type="component" value="Unassembled WGS sequence"/>
</dbReference>
<dbReference type="Gene3D" id="1.10.238.10">
    <property type="entry name" value="EF-hand"/>
    <property type="match status" value="1"/>
</dbReference>